<feature type="region of interest" description="Disordered" evidence="1">
    <location>
        <begin position="274"/>
        <end position="313"/>
    </location>
</feature>
<dbReference type="Pfam" id="PF22922">
    <property type="entry name" value="GAF_NLP"/>
    <property type="match status" value="1"/>
</dbReference>
<evidence type="ECO:0000256" key="1">
    <source>
        <dbReference type="SAM" id="MobiDB-lite"/>
    </source>
</evidence>
<dbReference type="Proteomes" id="UP001472677">
    <property type="component" value="Unassembled WGS sequence"/>
</dbReference>
<accession>A0ABR2F6Z2</accession>
<evidence type="ECO:0000313" key="4">
    <source>
        <dbReference type="Proteomes" id="UP001472677"/>
    </source>
</evidence>
<sequence>MTVGSGNVPDMLMVINYASSESTCKVNDAVNLRTTSPPRLLPQGLSRNQRAALAEITDVLRVVCHAHILPLALTRIPCNYTEGAADEIIQVRVREGNMAQDGKCVLCIEDTACYVNDIEMQDFLHACVKHYLEEGQGIAGKALQSNHPFFSADVKTYNVNDYPLVHHPPKFNLNDAVALRLRSTFTGDDDYILEFFLPVNMKGSSEQQLLLNNLSGTMQRICWSLRTVSEEIDGERSKVEFQTGTDRNFPHISFSRNLETTFSVDSEMNLNDRVPLSVSNATSDGKETDGSPEQTMTGPRGHIEKKRNTAEKKNVSLSVLQQYFSGSLKDAAKSIGGKP</sequence>
<feature type="domain" description="NLP1-9 GAF" evidence="2">
    <location>
        <begin position="45"/>
        <end position="226"/>
    </location>
</feature>
<comment type="caution">
    <text evidence="3">The sequence shown here is derived from an EMBL/GenBank/DDBJ whole genome shotgun (WGS) entry which is preliminary data.</text>
</comment>
<evidence type="ECO:0000259" key="2">
    <source>
        <dbReference type="Pfam" id="PF22922"/>
    </source>
</evidence>
<gene>
    <name evidence="3" type="ORF">V6N12_028838</name>
</gene>
<dbReference type="InterPro" id="IPR045012">
    <property type="entry name" value="NLP"/>
</dbReference>
<protein>
    <recommendedName>
        <fullName evidence="2">NLP1-9 GAF domain-containing protein</fullName>
    </recommendedName>
</protein>
<dbReference type="PANTHER" id="PTHR32002:SF41">
    <property type="entry name" value="PROTEIN NLP8"/>
    <property type="match status" value="1"/>
</dbReference>
<dbReference type="EMBL" id="JBBPBM010000008">
    <property type="protein sequence ID" value="KAK8572796.1"/>
    <property type="molecule type" value="Genomic_DNA"/>
</dbReference>
<dbReference type="PANTHER" id="PTHR32002">
    <property type="entry name" value="PROTEIN NLP8"/>
    <property type="match status" value="1"/>
</dbReference>
<proteinExistence type="predicted"/>
<keyword evidence="4" id="KW-1185">Reference proteome</keyword>
<dbReference type="InterPro" id="IPR055081">
    <property type="entry name" value="NLP1-9_GAF"/>
</dbReference>
<reference evidence="3 4" key="1">
    <citation type="journal article" date="2024" name="G3 (Bethesda)">
        <title>Genome assembly of Hibiscus sabdariffa L. provides insights into metabolisms of medicinal natural products.</title>
        <authorList>
            <person name="Kim T."/>
        </authorList>
    </citation>
    <scope>NUCLEOTIDE SEQUENCE [LARGE SCALE GENOMIC DNA]</scope>
    <source>
        <strain evidence="3">TK-2024</strain>
        <tissue evidence="3">Old leaves</tissue>
    </source>
</reference>
<name>A0ABR2F6Z2_9ROSI</name>
<organism evidence="3 4">
    <name type="scientific">Hibiscus sabdariffa</name>
    <name type="common">roselle</name>
    <dbReference type="NCBI Taxonomy" id="183260"/>
    <lineage>
        <taxon>Eukaryota</taxon>
        <taxon>Viridiplantae</taxon>
        <taxon>Streptophyta</taxon>
        <taxon>Embryophyta</taxon>
        <taxon>Tracheophyta</taxon>
        <taxon>Spermatophyta</taxon>
        <taxon>Magnoliopsida</taxon>
        <taxon>eudicotyledons</taxon>
        <taxon>Gunneridae</taxon>
        <taxon>Pentapetalae</taxon>
        <taxon>rosids</taxon>
        <taxon>malvids</taxon>
        <taxon>Malvales</taxon>
        <taxon>Malvaceae</taxon>
        <taxon>Malvoideae</taxon>
        <taxon>Hibiscus</taxon>
    </lineage>
</organism>
<evidence type="ECO:0000313" key="3">
    <source>
        <dbReference type="EMBL" id="KAK8572796.1"/>
    </source>
</evidence>